<evidence type="ECO:0000256" key="4">
    <source>
        <dbReference type="ARBA" id="ARBA00022989"/>
    </source>
</evidence>
<sequence length="421" mass="44188">MTTVDNQGIRLPRVLRPLRHRDYLLLTVGLAVTLLGAGMSTVALFWQIIAMGGGPAQVSLVMTVCGLGLLATLLPAGVAADRLPRLWVMRVSLVAQAILLLVLGWLTVTDRVQIWHFGLAGLILGIAEGMYFPSYTALLPSLLPAEDLLSANGTGGVLRPGLQLAAGPALGAFVVKLWSTGSAFLTQGVLMVVAVLMLSLMRTGSSKPILDGENRGTAVADLLEGARYMVRTSWFFATLLFANGYVLVVIGPIEVLVPFILRDLGGGPGTQAMVLAIFGIAGAVGAITVSSLFLARRYLTVMLAMWGLGSLPLIVVGQTHSIWIIVASSVVVGATGQAAQVIWGTLLQRRMPPEMLGRASSLNFFVGLVMMPASYALAVPAAQLMGVAGVFVIAAVTPAVLSVIVHVAARLGRDEIAHSLQ</sequence>
<reference evidence="10" key="2">
    <citation type="submission" date="2018-04" db="EMBL/GenBank/DDBJ databases">
        <title>Draft genome sequence of Mycobacterium montefiorense isolated from Japanese black salamander.</title>
        <authorList>
            <person name="Fukano H."/>
            <person name="Yoshida M."/>
            <person name="Shimizu A."/>
            <person name="Iwao H."/>
            <person name="Kurata O."/>
            <person name="Katayama Y."/>
            <person name="Omatsu T."/>
            <person name="Mizutani T."/>
            <person name="Wada S."/>
            <person name="Hoshino Y."/>
        </authorList>
    </citation>
    <scope>NUCLEOTIDE SEQUENCE [LARGE SCALE GENOMIC DNA]</scope>
    <source>
        <strain evidence="10">BS</strain>
    </source>
</reference>
<dbReference type="PROSITE" id="PS50850">
    <property type="entry name" value="MFS"/>
    <property type="match status" value="1"/>
</dbReference>
<feature type="transmembrane region" description="Helical" evidence="6">
    <location>
        <begin position="234"/>
        <end position="261"/>
    </location>
</feature>
<dbReference type="Pfam" id="PF07690">
    <property type="entry name" value="MFS_1"/>
    <property type="match status" value="1"/>
</dbReference>
<feature type="transmembrane region" description="Helical" evidence="6">
    <location>
        <begin position="384"/>
        <end position="409"/>
    </location>
</feature>
<dbReference type="Proteomes" id="UP000245060">
    <property type="component" value="Unassembled WGS sequence"/>
</dbReference>
<name>A0AA37PNJ1_9MYCO</name>
<dbReference type="GO" id="GO:0022857">
    <property type="term" value="F:transmembrane transporter activity"/>
    <property type="evidence" value="ECO:0007669"/>
    <property type="project" value="InterPro"/>
</dbReference>
<feature type="transmembrane region" description="Helical" evidence="6">
    <location>
        <begin position="298"/>
        <end position="316"/>
    </location>
</feature>
<gene>
    <name evidence="8" type="ORF">MmonteBS_15730</name>
    <name evidence="9" type="ORF">NJB18185_28650</name>
</gene>
<feature type="transmembrane region" description="Helical" evidence="6">
    <location>
        <begin position="23"/>
        <end position="46"/>
    </location>
</feature>
<dbReference type="PANTHER" id="PTHR23513:SF11">
    <property type="entry name" value="STAPHYLOFERRIN A TRANSPORTER"/>
    <property type="match status" value="1"/>
</dbReference>
<feature type="transmembrane region" description="Helical" evidence="6">
    <location>
        <begin position="177"/>
        <end position="200"/>
    </location>
</feature>
<reference evidence="9" key="3">
    <citation type="journal article" date="2022" name="Microbiol. Resour. Announc.">
        <title>Draft Genome Sequences of Eight Mycobacterium montefiorense Strains Isolated from Salamanders in Captivity.</title>
        <authorList>
            <person name="Komine T."/>
            <person name="Ihara H."/>
            <person name="Fukano H."/>
            <person name="Hoshino Y."/>
            <person name="Kurata O."/>
            <person name="Wada S."/>
        </authorList>
    </citation>
    <scope>NUCLEOTIDE SEQUENCE</scope>
    <source>
        <strain evidence="9">NJB18185</strain>
    </source>
</reference>
<comment type="caution">
    <text evidence="9">The sequence shown here is derived from an EMBL/GenBank/DDBJ whole genome shotgun (WGS) entry which is preliminary data.</text>
</comment>
<feature type="transmembrane region" description="Helical" evidence="6">
    <location>
        <begin position="86"/>
        <end position="107"/>
    </location>
</feature>
<dbReference type="Gene3D" id="1.20.1250.20">
    <property type="entry name" value="MFS general substrate transporter like domains"/>
    <property type="match status" value="1"/>
</dbReference>
<proteinExistence type="predicted"/>
<evidence type="ECO:0000256" key="3">
    <source>
        <dbReference type="ARBA" id="ARBA00022692"/>
    </source>
</evidence>
<dbReference type="InterPro" id="IPR020846">
    <property type="entry name" value="MFS_dom"/>
</dbReference>
<keyword evidence="5 6" id="KW-0472">Membrane</keyword>
<evidence type="ECO:0000313" key="8">
    <source>
        <dbReference type="EMBL" id="GBG37201.1"/>
    </source>
</evidence>
<accession>A0AA37PNJ1</accession>
<feature type="transmembrane region" description="Helical" evidence="6">
    <location>
        <begin position="273"/>
        <end position="293"/>
    </location>
</feature>
<reference evidence="8" key="1">
    <citation type="journal article" date="2018" name="Genome Announc.">
        <title>Draft Genome Sequence of Mycobacterium montefiorense Isolated from Japanese Black Salamander (Hynobius nigrescens).</title>
        <authorList>
            <person name="Fukano H."/>
            <person name="Yoshida M."/>
            <person name="Shimizu A."/>
            <person name="Iwao H."/>
            <person name="Katayama Y."/>
            <person name="Omatsu T."/>
            <person name="Mizutani T."/>
            <person name="Kurata O."/>
            <person name="Wada S."/>
            <person name="Hoshino Y."/>
        </authorList>
    </citation>
    <scope>NUCLEOTIDE SEQUENCE</scope>
    <source>
        <strain evidence="8">BS</strain>
    </source>
</reference>
<dbReference type="CDD" id="cd06173">
    <property type="entry name" value="MFS_MefA_like"/>
    <property type="match status" value="1"/>
</dbReference>
<evidence type="ECO:0000256" key="6">
    <source>
        <dbReference type="SAM" id="Phobius"/>
    </source>
</evidence>
<evidence type="ECO:0000256" key="1">
    <source>
        <dbReference type="ARBA" id="ARBA00004651"/>
    </source>
</evidence>
<keyword evidence="3 6" id="KW-0812">Transmembrane</keyword>
<dbReference type="GO" id="GO:0005886">
    <property type="term" value="C:plasma membrane"/>
    <property type="evidence" value="ECO:0007669"/>
    <property type="project" value="UniProtKB-SubCell"/>
</dbReference>
<dbReference type="InterPro" id="IPR011701">
    <property type="entry name" value="MFS"/>
</dbReference>
<dbReference type="EMBL" id="BQYH01000018">
    <property type="protein sequence ID" value="GKU73094.1"/>
    <property type="molecule type" value="Genomic_DNA"/>
</dbReference>
<feature type="transmembrane region" description="Helical" evidence="6">
    <location>
        <begin position="322"/>
        <end position="347"/>
    </location>
</feature>
<reference evidence="9" key="4">
    <citation type="submission" date="2022-04" db="EMBL/GenBank/DDBJ databases">
        <authorList>
            <person name="Komine T."/>
            <person name="Fukano H."/>
            <person name="Wada S."/>
        </authorList>
    </citation>
    <scope>NUCLEOTIDE SEQUENCE</scope>
    <source>
        <strain evidence="9">NJB18185</strain>
    </source>
</reference>
<evidence type="ECO:0000313" key="10">
    <source>
        <dbReference type="Proteomes" id="UP000245060"/>
    </source>
</evidence>
<dbReference type="PANTHER" id="PTHR23513">
    <property type="entry name" value="INTEGRAL MEMBRANE EFFLUX PROTEIN-RELATED"/>
    <property type="match status" value="1"/>
</dbReference>
<evidence type="ECO:0000313" key="11">
    <source>
        <dbReference type="Proteomes" id="UP001139505"/>
    </source>
</evidence>
<dbReference type="Proteomes" id="UP001139505">
    <property type="component" value="Unassembled WGS sequence"/>
</dbReference>
<feature type="domain" description="Major facilitator superfamily (MFS) profile" evidence="7">
    <location>
        <begin position="22"/>
        <end position="413"/>
    </location>
</feature>
<protein>
    <submittedName>
        <fullName evidence="9">Transporter</fullName>
    </submittedName>
</protein>
<comment type="subcellular location">
    <subcellularLocation>
        <location evidence="1">Cell membrane</location>
        <topology evidence="1">Multi-pass membrane protein</topology>
    </subcellularLocation>
</comment>
<evidence type="ECO:0000259" key="7">
    <source>
        <dbReference type="PROSITE" id="PS50850"/>
    </source>
</evidence>
<dbReference type="SUPFAM" id="SSF103473">
    <property type="entry name" value="MFS general substrate transporter"/>
    <property type="match status" value="1"/>
</dbReference>
<keyword evidence="4 6" id="KW-1133">Transmembrane helix</keyword>
<keyword evidence="2" id="KW-1003">Cell membrane</keyword>
<feature type="transmembrane region" description="Helical" evidence="6">
    <location>
        <begin position="114"/>
        <end position="132"/>
    </location>
</feature>
<keyword evidence="10" id="KW-1185">Reference proteome</keyword>
<dbReference type="AlphaFoldDB" id="A0AA37PNJ1"/>
<feature type="transmembrane region" description="Helical" evidence="6">
    <location>
        <begin position="58"/>
        <end position="80"/>
    </location>
</feature>
<dbReference type="InterPro" id="IPR036259">
    <property type="entry name" value="MFS_trans_sf"/>
</dbReference>
<evidence type="ECO:0000256" key="2">
    <source>
        <dbReference type="ARBA" id="ARBA00022475"/>
    </source>
</evidence>
<evidence type="ECO:0000256" key="5">
    <source>
        <dbReference type="ARBA" id="ARBA00023136"/>
    </source>
</evidence>
<organism evidence="9 11">
    <name type="scientific">Mycobacterium montefiorense</name>
    <dbReference type="NCBI Taxonomy" id="154654"/>
    <lineage>
        <taxon>Bacteria</taxon>
        <taxon>Bacillati</taxon>
        <taxon>Actinomycetota</taxon>
        <taxon>Actinomycetes</taxon>
        <taxon>Mycobacteriales</taxon>
        <taxon>Mycobacteriaceae</taxon>
        <taxon>Mycobacterium</taxon>
        <taxon>Mycobacterium simiae complex</taxon>
    </lineage>
</organism>
<evidence type="ECO:0000313" key="9">
    <source>
        <dbReference type="EMBL" id="GKU73094.1"/>
    </source>
</evidence>
<feature type="transmembrane region" description="Helical" evidence="6">
    <location>
        <begin position="359"/>
        <end position="378"/>
    </location>
</feature>
<dbReference type="EMBL" id="BFCH01000011">
    <property type="protein sequence ID" value="GBG37201.1"/>
    <property type="molecule type" value="Genomic_DNA"/>
</dbReference>